<dbReference type="GO" id="GO:1990189">
    <property type="term" value="F:protein N-terminal-serine acetyltransferase activity"/>
    <property type="evidence" value="ECO:0007669"/>
    <property type="project" value="TreeGrafter"/>
</dbReference>
<dbReference type="GO" id="GO:0008999">
    <property type="term" value="F:protein-N-terminal-alanine acetyltransferase activity"/>
    <property type="evidence" value="ECO:0007669"/>
    <property type="project" value="TreeGrafter"/>
</dbReference>
<comment type="caution">
    <text evidence="1">The sequence shown here is derived from an EMBL/GenBank/DDBJ whole genome shotgun (WGS) entry which is preliminary data.</text>
</comment>
<dbReference type="InterPro" id="IPR051908">
    <property type="entry name" value="Ribosomal_N-acetyltransferase"/>
</dbReference>
<dbReference type="Gene3D" id="3.40.630.30">
    <property type="match status" value="2"/>
</dbReference>
<name>A0A8H3DVM6_9AGAM</name>
<dbReference type="InterPro" id="IPR016181">
    <property type="entry name" value="Acyl_CoA_acyltransferase"/>
</dbReference>
<proteinExistence type="predicted"/>
<evidence type="ECO:0000313" key="1">
    <source>
        <dbReference type="EMBL" id="CAE7127632.1"/>
    </source>
</evidence>
<dbReference type="SUPFAM" id="SSF55729">
    <property type="entry name" value="Acyl-CoA N-acyltransferases (Nat)"/>
    <property type="match status" value="1"/>
</dbReference>
<sequence>MAFVNNYAPPPPRGPTVLPDPSKPYDINFCFPVKDLETDRVKPHLHAAALFNAIIANPEVMHYMPCSTPDTLEAFELFCEEAYRLDPSRCMFVILDKTKVAPGDETNVERGRAKEVSGFVGASGKHMPVIFAAPEQQNAWDSNQRVYSAGIGLFLLKEKVVNHSEPMTRWEYLAGTRQYWLFAGTTGRMEQRVIYKGLWIGRLEKCTVVMAFINNYLPPPPKAPGALPDPSMPYDMPNCTSWRAELIGRQPHLHATALFDAITAHPEVMRYMPYPNLATLEAFEMFCEETYRSDPSKCMCQWQAHASNIPSARAAERLGFKMEGVIRWQRPLPAERETSAPFRIDDSLGLPGRHTAMLAICWDDWENGGKDHLKRLMDRMA</sequence>
<dbReference type="AlphaFoldDB" id="A0A8H3DVM6"/>
<protein>
    <recommendedName>
        <fullName evidence="3">N-acetyltransferase domain-containing protein</fullName>
    </recommendedName>
</protein>
<dbReference type="EMBL" id="CAJNJQ010001227">
    <property type="protein sequence ID" value="CAE7127632.1"/>
    <property type="molecule type" value="Genomic_DNA"/>
</dbReference>
<evidence type="ECO:0008006" key="3">
    <source>
        <dbReference type="Google" id="ProtNLM"/>
    </source>
</evidence>
<evidence type="ECO:0000313" key="2">
    <source>
        <dbReference type="Proteomes" id="UP000663827"/>
    </source>
</evidence>
<gene>
    <name evidence="1" type="ORF">RDB_LOCUS61342</name>
</gene>
<organism evidence="1 2">
    <name type="scientific">Rhizoctonia solani</name>
    <dbReference type="NCBI Taxonomy" id="456999"/>
    <lineage>
        <taxon>Eukaryota</taxon>
        <taxon>Fungi</taxon>
        <taxon>Dikarya</taxon>
        <taxon>Basidiomycota</taxon>
        <taxon>Agaricomycotina</taxon>
        <taxon>Agaricomycetes</taxon>
        <taxon>Cantharellales</taxon>
        <taxon>Ceratobasidiaceae</taxon>
        <taxon>Rhizoctonia</taxon>
    </lineage>
</organism>
<dbReference type="Proteomes" id="UP000663827">
    <property type="component" value="Unassembled WGS sequence"/>
</dbReference>
<dbReference type="PANTHER" id="PTHR43441:SF5">
    <property type="entry name" value="FAMILY ACETYLTRANSFERASE, PUTATIVE-RELATED"/>
    <property type="match status" value="1"/>
</dbReference>
<reference evidence="1" key="1">
    <citation type="submission" date="2021-01" db="EMBL/GenBank/DDBJ databases">
        <authorList>
            <person name="Kaushik A."/>
        </authorList>
    </citation>
    <scope>NUCLEOTIDE SEQUENCE</scope>
    <source>
        <strain evidence="1">AG5</strain>
    </source>
</reference>
<accession>A0A8H3DVM6</accession>
<dbReference type="PANTHER" id="PTHR43441">
    <property type="entry name" value="RIBOSOMAL-PROTEIN-SERINE ACETYLTRANSFERASE"/>
    <property type="match status" value="1"/>
</dbReference>